<sequence length="101" mass="11328">MCGSFIEKGKSKAVATETTTVVTARENSEPILRHRLRASTSKPARVDSRPHVKYSLRNRLPQDTGAHSAARRRNPQFIAKLECSQLDYPTCKSVPPRPEQI</sequence>
<proteinExistence type="predicted"/>
<name>A0A4C1XZQ1_EUMVA</name>
<feature type="region of interest" description="Disordered" evidence="1">
    <location>
        <begin position="39"/>
        <end position="73"/>
    </location>
</feature>
<dbReference type="EMBL" id="BGZK01001030">
    <property type="protein sequence ID" value="GBP69116.1"/>
    <property type="molecule type" value="Genomic_DNA"/>
</dbReference>
<evidence type="ECO:0000313" key="2">
    <source>
        <dbReference type="EMBL" id="GBP69116.1"/>
    </source>
</evidence>
<dbReference type="AlphaFoldDB" id="A0A4C1XZQ1"/>
<protein>
    <submittedName>
        <fullName evidence="2">Uncharacterized protein</fullName>
    </submittedName>
</protein>
<comment type="caution">
    <text evidence="2">The sequence shown here is derived from an EMBL/GenBank/DDBJ whole genome shotgun (WGS) entry which is preliminary data.</text>
</comment>
<dbReference type="Proteomes" id="UP000299102">
    <property type="component" value="Unassembled WGS sequence"/>
</dbReference>
<evidence type="ECO:0000256" key="1">
    <source>
        <dbReference type="SAM" id="MobiDB-lite"/>
    </source>
</evidence>
<organism evidence="2 3">
    <name type="scientific">Eumeta variegata</name>
    <name type="common">Bagworm moth</name>
    <name type="synonym">Eumeta japonica</name>
    <dbReference type="NCBI Taxonomy" id="151549"/>
    <lineage>
        <taxon>Eukaryota</taxon>
        <taxon>Metazoa</taxon>
        <taxon>Ecdysozoa</taxon>
        <taxon>Arthropoda</taxon>
        <taxon>Hexapoda</taxon>
        <taxon>Insecta</taxon>
        <taxon>Pterygota</taxon>
        <taxon>Neoptera</taxon>
        <taxon>Endopterygota</taxon>
        <taxon>Lepidoptera</taxon>
        <taxon>Glossata</taxon>
        <taxon>Ditrysia</taxon>
        <taxon>Tineoidea</taxon>
        <taxon>Psychidae</taxon>
        <taxon>Oiketicinae</taxon>
        <taxon>Eumeta</taxon>
    </lineage>
</organism>
<keyword evidence="3" id="KW-1185">Reference proteome</keyword>
<gene>
    <name evidence="2" type="ORF">EVAR_87396_1</name>
</gene>
<evidence type="ECO:0000313" key="3">
    <source>
        <dbReference type="Proteomes" id="UP000299102"/>
    </source>
</evidence>
<reference evidence="2 3" key="1">
    <citation type="journal article" date="2019" name="Commun. Biol.">
        <title>The bagworm genome reveals a unique fibroin gene that provides high tensile strength.</title>
        <authorList>
            <person name="Kono N."/>
            <person name="Nakamura H."/>
            <person name="Ohtoshi R."/>
            <person name="Tomita M."/>
            <person name="Numata K."/>
            <person name="Arakawa K."/>
        </authorList>
    </citation>
    <scope>NUCLEOTIDE SEQUENCE [LARGE SCALE GENOMIC DNA]</scope>
</reference>
<accession>A0A4C1XZQ1</accession>